<keyword evidence="3" id="KW-1185">Reference proteome</keyword>
<name>A0A062UZJ0_9EURY</name>
<feature type="transmembrane region" description="Helical" evidence="1">
    <location>
        <begin position="92"/>
        <end position="111"/>
    </location>
</feature>
<gene>
    <name evidence="2" type="ORF">ANME2D_02603</name>
</gene>
<keyword evidence="1" id="KW-0472">Membrane</keyword>
<protein>
    <submittedName>
        <fullName evidence="2">Uncharacterized protein</fullName>
    </submittedName>
</protein>
<evidence type="ECO:0000313" key="3">
    <source>
        <dbReference type="Proteomes" id="UP000027153"/>
    </source>
</evidence>
<keyword evidence="1" id="KW-0812">Transmembrane</keyword>
<dbReference type="EMBL" id="JMIY01000007">
    <property type="protein sequence ID" value="KCZ70582.1"/>
    <property type="molecule type" value="Genomic_DNA"/>
</dbReference>
<dbReference type="RefSeq" id="WP_048092290.1">
    <property type="nucleotide sequence ID" value="NZ_JMIY01000007.1"/>
</dbReference>
<evidence type="ECO:0000313" key="2">
    <source>
        <dbReference type="EMBL" id="KCZ70582.1"/>
    </source>
</evidence>
<keyword evidence="1" id="KW-1133">Transmembrane helix</keyword>
<evidence type="ECO:0000256" key="1">
    <source>
        <dbReference type="SAM" id="Phobius"/>
    </source>
</evidence>
<dbReference type="Proteomes" id="UP000027153">
    <property type="component" value="Unassembled WGS sequence"/>
</dbReference>
<dbReference type="AlphaFoldDB" id="A0A062UZJ0"/>
<proteinExistence type="predicted"/>
<comment type="caution">
    <text evidence="2">The sequence shown here is derived from an EMBL/GenBank/DDBJ whole genome shotgun (WGS) entry which is preliminary data.</text>
</comment>
<reference evidence="2 3" key="1">
    <citation type="journal article" date="2013" name="Nature">
        <title>Anaerobic oxidation of methane coupled to nitrate reduction in a novel archaeal lineage.</title>
        <authorList>
            <person name="Haroon M.F."/>
            <person name="Hu S."/>
            <person name="Shi Y."/>
            <person name="Imelfort M."/>
            <person name="Keller J."/>
            <person name="Hugenholtz P."/>
            <person name="Yuan Z."/>
            <person name="Tyson G.W."/>
        </authorList>
    </citation>
    <scope>NUCLEOTIDE SEQUENCE [LARGE SCALE GENOMIC DNA]</scope>
    <source>
        <strain evidence="2 3">ANME-2d</strain>
    </source>
</reference>
<organism evidence="2 3">
    <name type="scientific">Candidatus Methanoperedens nitratireducens</name>
    <dbReference type="NCBI Taxonomy" id="1392998"/>
    <lineage>
        <taxon>Archaea</taxon>
        <taxon>Methanobacteriati</taxon>
        <taxon>Methanobacteriota</taxon>
        <taxon>Stenosarchaea group</taxon>
        <taxon>Methanomicrobia</taxon>
        <taxon>Methanosarcinales</taxon>
        <taxon>ANME-2 cluster</taxon>
        <taxon>Candidatus Methanoperedentaceae</taxon>
        <taxon>Candidatus Methanoperedens</taxon>
    </lineage>
</organism>
<accession>A0A062UZJ0</accession>
<sequence>MDEDAMFKALLKNKPQQQKKQALVKEDIKETVPATNPVDIHKNGEKMQDIHAVQAAGTYENKELIMQAELIEGSIKNLIISVDRVHNLLRTLIAPVLVLILIVGIAVLILLGSQIMF</sequence>